<evidence type="ECO:0000313" key="4">
    <source>
        <dbReference type="EMBL" id="RHN68754.1"/>
    </source>
</evidence>
<keyword evidence="4" id="KW-0503">Monooxygenase</keyword>
<dbReference type="PANTHER" id="PTHR47955:SF15">
    <property type="entry name" value="CYTOCHROME P450 71A2-LIKE"/>
    <property type="match status" value="1"/>
</dbReference>
<dbReference type="PANTHER" id="PTHR47955">
    <property type="entry name" value="CYTOCHROME P450 FAMILY 71 PROTEIN"/>
    <property type="match status" value="1"/>
</dbReference>
<evidence type="ECO:0000256" key="2">
    <source>
        <dbReference type="ARBA" id="ARBA00022723"/>
    </source>
</evidence>
<keyword evidence="3" id="KW-0408">Iron</keyword>
<reference evidence="5" key="1">
    <citation type="journal article" date="2018" name="Nat. Plants">
        <title>Whole-genome landscape of Medicago truncatula symbiotic genes.</title>
        <authorList>
            <person name="Pecrix Y."/>
            <person name="Staton S.E."/>
            <person name="Sallet E."/>
            <person name="Lelandais-Briere C."/>
            <person name="Moreau S."/>
            <person name="Carrere S."/>
            <person name="Blein T."/>
            <person name="Jardinaud M.F."/>
            <person name="Latrasse D."/>
            <person name="Zouine M."/>
            <person name="Zahm M."/>
            <person name="Kreplak J."/>
            <person name="Mayjonade B."/>
            <person name="Satge C."/>
            <person name="Perez M."/>
            <person name="Cauet S."/>
            <person name="Marande W."/>
            <person name="Chantry-Darmon C."/>
            <person name="Lopez-Roques C."/>
            <person name="Bouchez O."/>
            <person name="Berard A."/>
            <person name="Debelle F."/>
            <person name="Munos S."/>
            <person name="Bendahmane A."/>
            <person name="Berges H."/>
            <person name="Niebel A."/>
            <person name="Buitink J."/>
            <person name="Frugier F."/>
            <person name="Benhamed M."/>
            <person name="Crespi M."/>
            <person name="Gouzy J."/>
            <person name="Gamas P."/>
        </authorList>
    </citation>
    <scope>NUCLEOTIDE SEQUENCE [LARGE SCALE GENOMIC DNA]</scope>
    <source>
        <strain evidence="5">cv. Jemalong A17</strain>
    </source>
</reference>
<dbReference type="EC" id="1.14.14.82" evidence="4"/>
<keyword evidence="2" id="KW-0479">Metal-binding</keyword>
<dbReference type="AlphaFoldDB" id="A0A396IWJ0"/>
<dbReference type="Proteomes" id="UP000265566">
    <property type="component" value="Chromosome 3"/>
</dbReference>
<dbReference type="GO" id="GO:0020037">
    <property type="term" value="F:heme binding"/>
    <property type="evidence" value="ECO:0007669"/>
    <property type="project" value="InterPro"/>
</dbReference>
<keyword evidence="4" id="KW-0560">Oxidoreductase</keyword>
<dbReference type="InterPro" id="IPR001128">
    <property type="entry name" value="Cyt_P450"/>
</dbReference>
<dbReference type="EMBL" id="PSQE01000003">
    <property type="protein sequence ID" value="RHN68754.1"/>
    <property type="molecule type" value="Genomic_DNA"/>
</dbReference>
<comment type="caution">
    <text evidence="4">The sequence shown here is derived from an EMBL/GenBank/DDBJ whole genome shotgun (WGS) entry which is preliminary data.</text>
</comment>
<proteinExistence type="inferred from homology"/>
<dbReference type="Gramene" id="rna17143">
    <property type="protein sequence ID" value="RHN68754.1"/>
    <property type="gene ID" value="gene17143"/>
</dbReference>
<name>A0A396IWJ0_MEDTR</name>
<protein>
    <submittedName>
        <fullName evidence="4">Putative flavonoid 3'-monooxygenase</fullName>
        <ecNumber evidence="4">1.14.14.82</ecNumber>
    </submittedName>
</protein>
<dbReference type="GO" id="GO:0016711">
    <property type="term" value="F:flavonoid 3'-monooxygenase activity"/>
    <property type="evidence" value="ECO:0007669"/>
    <property type="project" value="UniProtKB-EC"/>
</dbReference>
<gene>
    <name evidence="4" type="ORF">MtrunA17_Chr3g0117311</name>
</gene>
<dbReference type="SUPFAM" id="SSF48264">
    <property type="entry name" value="Cytochrome P450"/>
    <property type="match status" value="1"/>
</dbReference>
<evidence type="ECO:0000256" key="1">
    <source>
        <dbReference type="ARBA" id="ARBA00010617"/>
    </source>
</evidence>
<comment type="similarity">
    <text evidence="1">Belongs to the cytochrome P450 family.</text>
</comment>
<sequence>MSLSSGCCSVNLSEMLIETTNKMICRCIFGRKYDDEGYRLGELGRRITSQVGLMFSLAKLKKIKDSSEEMDDFLDRVIVEHKMSRRDPKKKDFLDILLQLQDDGLTEFELTQNDLKALLMVFLSIPFSSWKKNPLINYIQISRTVIVTSTSIFFDVPMTICLCKYA</sequence>
<dbReference type="Pfam" id="PF00067">
    <property type="entry name" value="p450"/>
    <property type="match status" value="1"/>
</dbReference>
<dbReference type="InterPro" id="IPR036396">
    <property type="entry name" value="Cyt_P450_sf"/>
</dbReference>
<organism evidence="4 5">
    <name type="scientific">Medicago truncatula</name>
    <name type="common">Barrel medic</name>
    <name type="synonym">Medicago tribuloides</name>
    <dbReference type="NCBI Taxonomy" id="3880"/>
    <lineage>
        <taxon>Eukaryota</taxon>
        <taxon>Viridiplantae</taxon>
        <taxon>Streptophyta</taxon>
        <taxon>Embryophyta</taxon>
        <taxon>Tracheophyta</taxon>
        <taxon>Spermatophyta</taxon>
        <taxon>Magnoliopsida</taxon>
        <taxon>eudicotyledons</taxon>
        <taxon>Gunneridae</taxon>
        <taxon>Pentapetalae</taxon>
        <taxon>rosids</taxon>
        <taxon>fabids</taxon>
        <taxon>Fabales</taxon>
        <taxon>Fabaceae</taxon>
        <taxon>Papilionoideae</taxon>
        <taxon>50 kb inversion clade</taxon>
        <taxon>NPAAA clade</taxon>
        <taxon>Hologalegina</taxon>
        <taxon>IRL clade</taxon>
        <taxon>Trifolieae</taxon>
        <taxon>Medicago</taxon>
    </lineage>
</organism>
<evidence type="ECO:0000313" key="5">
    <source>
        <dbReference type="Proteomes" id="UP000265566"/>
    </source>
</evidence>
<accession>A0A396IWJ0</accession>
<dbReference type="GO" id="GO:0005506">
    <property type="term" value="F:iron ion binding"/>
    <property type="evidence" value="ECO:0007669"/>
    <property type="project" value="InterPro"/>
</dbReference>
<evidence type="ECO:0000256" key="3">
    <source>
        <dbReference type="ARBA" id="ARBA00023004"/>
    </source>
</evidence>
<dbReference type="Gene3D" id="1.10.630.10">
    <property type="entry name" value="Cytochrome P450"/>
    <property type="match status" value="1"/>
</dbReference>